<evidence type="ECO:0000256" key="6">
    <source>
        <dbReference type="ARBA" id="ARBA00023273"/>
    </source>
</evidence>
<feature type="compositionally biased region" description="Polar residues" evidence="7">
    <location>
        <begin position="634"/>
        <end position="646"/>
    </location>
</feature>
<evidence type="ECO:0000256" key="4">
    <source>
        <dbReference type="ARBA" id="ARBA00023054"/>
    </source>
</evidence>
<dbReference type="SMART" id="SM00222">
    <property type="entry name" value="Sec7"/>
    <property type="match status" value="1"/>
</dbReference>
<dbReference type="CDD" id="cd13295">
    <property type="entry name" value="PH_EFA6"/>
    <property type="match status" value="1"/>
</dbReference>
<keyword evidence="4" id="KW-0175">Coiled coil</keyword>
<dbReference type="FunFam" id="2.30.29.30:FF:000054">
    <property type="entry name" value="PH and SEC7 domain-containing protein 3"/>
    <property type="match status" value="1"/>
</dbReference>
<feature type="region of interest" description="Disordered" evidence="7">
    <location>
        <begin position="287"/>
        <end position="313"/>
    </location>
</feature>
<keyword evidence="5" id="KW-0472">Membrane</keyword>
<feature type="region of interest" description="Disordered" evidence="7">
    <location>
        <begin position="919"/>
        <end position="944"/>
    </location>
</feature>
<feature type="compositionally biased region" description="Basic and acidic residues" evidence="7">
    <location>
        <begin position="675"/>
        <end position="684"/>
    </location>
</feature>
<evidence type="ECO:0000256" key="7">
    <source>
        <dbReference type="SAM" id="MobiDB-lite"/>
    </source>
</evidence>
<dbReference type="Pfam" id="PF01369">
    <property type="entry name" value="Sec7"/>
    <property type="match status" value="1"/>
</dbReference>
<feature type="region of interest" description="Disordered" evidence="7">
    <location>
        <begin position="226"/>
        <end position="254"/>
    </location>
</feature>
<feature type="compositionally biased region" description="Polar residues" evidence="7">
    <location>
        <begin position="354"/>
        <end position="370"/>
    </location>
</feature>
<feature type="compositionally biased region" description="Polar residues" evidence="7">
    <location>
        <begin position="803"/>
        <end position="825"/>
    </location>
</feature>
<feature type="region of interest" description="Disordered" evidence="7">
    <location>
        <begin position="744"/>
        <end position="775"/>
    </location>
</feature>
<evidence type="ECO:0000313" key="11">
    <source>
        <dbReference type="Proteomes" id="UP001501920"/>
    </source>
</evidence>
<feature type="region of interest" description="Disordered" evidence="7">
    <location>
        <begin position="1376"/>
        <end position="1401"/>
    </location>
</feature>
<feature type="compositionally biased region" description="Low complexity" evidence="7">
    <location>
        <begin position="764"/>
        <end position="775"/>
    </location>
</feature>
<evidence type="ECO:0000259" key="8">
    <source>
        <dbReference type="PROSITE" id="PS50003"/>
    </source>
</evidence>
<protein>
    <submittedName>
        <fullName evidence="10">Pleckstrin and Sec7 domain containing a</fullName>
    </submittedName>
</protein>
<feature type="compositionally biased region" description="Basic and acidic residues" evidence="7">
    <location>
        <begin position="290"/>
        <end position="301"/>
    </location>
</feature>
<keyword evidence="3" id="KW-0597">Phosphoprotein</keyword>
<dbReference type="PROSITE" id="PS50003">
    <property type="entry name" value="PH_DOMAIN"/>
    <property type="match status" value="1"/>
</dbReference>
<feature type="region of interest" description="Disordered" evidence="7">
    <location>
        <begin position="790"/>
        <end position="859"/>
    </location>
</feature>
<evidence type="ECO:0000259" key="9">
    <source>
        <dbReference type="PROSITE" id="PS50190"/>
    </source>
</evidence>
<evidence type="ECO:0000256" key="5">
    <source>
        <dbReference type="ARBA" id="ARBA00023136"/>
    </source>
</evidence>
<dbReference type="Proteomes" id="UP001501920">
    <property type="component" value="Chromosome 5"/>
</dbReference>
<dbReference type="SUPFAM" id="SSF48425">
    <property type="entry name" value="Sec7 domain"/>
    <property type="match status" value="1"/>
</dbReference>
<feature type="compositionally biased region" description="Polar residues" evidence="7">
    <location>
        <begin position="418"/>
        <end position="427"/>
    </location>
</feature>
<feature type="compositionally biased region" description="Basic and acidic residues" evidence="7">
    <location>
        <begin position="1384"/>
        <end position="1401"/>
    </location>
</feature>
<dbReference type="SUPFAM" id="SSF50729">
    <property type="entry name" value="PH domain-like"/>
    <property type="match status" value="1"/>
</dbReference>
<feature type="compositionally biased region" description="Polar residues" evidence="7">
    <location>
        <begin position="67"/>
        <end position="86"/>
    </location>
</feature>
<dbReference type="RefSeq" id="XP_037394440.1">
    <property type="nucleotide sequence ID" value="XM_037538543.1"/>
</dbReference>
<reference evidence="10 11" key="1">
    <citation type="submission" date="2020-10" db="EMBL/GenBank/DDBJ databases">
        <title>Pygocentrus nattereri (red-bellied piranha) genome, fPygNat1, primary haplotype.</title>
        <authorList>
            <person name="Myers G."/>
            <person name="Meyer A."/>
            <person name="Karagic N."/>
            <person name="Pippel M."/>
            <person name="Winkler S."/>
            <person name="Tracey A."/>
            <person name="Wood J."/>
            <person name="Formenti G."/>
            <person name="Howe K."/>
            <person name="Fedrigo O."/>
            <person name="Jarvis E.D."/>
        </authorList>
    </citation>
    <scope>NUCLEOTIDE SEQUENCE [LARGE SCALE GENOMIC DNA]</scope>
</reference>
<feature type="region of interest" description="Disordered" evidence="7">
    <location>
        <begin position="138"/>
        <end position="166"/>
    </location>
</feature>
<keyword evidence="2" id="KW-1003">Cell membrane</keyword>
<dbReference type="Pfam" id="PF15410">
    <property type="entry name" value="PH_9"/>
    <property type="match status" value="1"/>
</dbReference>
<feature type="compositionally biased region" description="Basic and acidic residues" evidence="7">
    <location>
        <begin position="490"/>
        <end position="502"/>
    </location>
</feature>
<feature type="region of interest" description="Disordered" evidence="7">
    <location>
        <begin position="1443"/>
        <end position="1487"/>
    </location>
</feature>
<feature type="compositionally biased region" description="Low complexity" evidence="7">
    <location>
        <begin position="428"/>
        <end position="438"/>
    </location>
</feature>
<organism evidence="10 11">
    <name type="scientific">Pygocentrus nattereri</name>
    <name type="common">Red-bellied piranha</name>
    <dbReference type="NCBI Taxonomy" id="42514"/>
    <lineage>
        <taxon>Eukaryota</taxon>
        <taxon>Metazoa</taxon>
        <taxon>Chordata</taxon>
        <taxon>Craniata</taxon>
        <taxon>Vertebrata</taxon>
        <taxon>Euteleostomi</taxon>
        <taxon>Actinopterygii</taxon>
        <taxon>Neopterygii</taxon>
        <taxon>Teleostei</taxon>
        <taxon>Ostariophysi</taxon>
        <taxon>Characiformes</taxon>
        <taxon>Characoidei</taxon>
        <taxon>Pygocentrus</taxon>
    </lineage>
</organism>
<dbReference type="InterPro" id="IPR000904">
    <property type="entry name" value="Sec7_dom"/>
</dbReference>
<dbReference type="GO" id="GO:0032012">
    <property type="term" value="P:regulation of ARF protein signal transduction"/>
    <property type="evidence" value="ECO:0007669"/>
    <property type="project" value="InterPro"/>
</dbReference>
<dbReference type="InterPro" id="IPR035999">
    <property type="entry name" value="Sec7_dom_sf"/>
</dbReference>
<comment type="subcellular location">
    <subcellularLocation>
        <location evidence="1">Cell projection</location>
        <location evidence="1">Ruffle membrane</location>
    </subcellularLocation>
</comment>
<proteinExistence type="predicted"/>
<feature type="compositionally biased region" description="Polar residues" evidence="7">
    <location>
        <begin position="714"/>
        <end position="730"/>
    </location>
</feature>
<name>A0AAR2KM05_PYGNA</name>
<evidence type="ECO:0000256" key="2">
    <source>
        <dbReference type="ARBA" id="ARBA00022475"/>
    </source>
</evidence>
<dbReference type="Gene3D" id="1.10.1000.11">
    <property type="entry name" value="Arf Nucleotide-binding Site Opener,domain 2"/>
    <property type="match status" value="1"/>
</dbReference>
<dbReference type="FunFam" id="1.10.1000.11:FF:000004">
    <property type="entry name" value="PH and SEC7 domain-containing protein 2"/>
    <property type="match status" value="1"/>
</dbReference>
<dbReference type="PROSITE" id="PS50190">
    <property type="entry name" value="SEC7"/>
    <property type="match status" value="1"/>
</dbReference>
<feature type="compositionally biased region" description="Basic and acidic residues" evidence="7">
    <location>
        <begin position="647"/>
        <end position="661"/>
    </location>
</feature>
<feature type="domain" description="PH" evidence="8">
    <location>
        <begin position="1215"/>
        <end position="1328"/>
    </location>
</feature>
<reference evidence="10" key="3">
    <citation type="submission" date="2025-09" db="UniProtKB">
        <authorList>
            <consortium name="Ensembl"/>
        </authorList>
    </citation>
    <scope>IDENTIFICATION</scope>
</reference>
<dbReference type="CDD" id="cd00171">
    <property type="entry name" value="Sec7"/>
    <property type="match status" value="1"/>
</dbReference>
<keyword evidence="11" id="KW-1185">Reference proteome</keyword>
<dbReference type="GeneTree" id="ENSGT00940000155061"/>
<dbReference type="InterPro" id="IPR041681">
    <property type="entry name" value="PH_9"/>
</dbReference>
<dbReference type="GO" id="GO:0005085">
    <property type="term" value="F:guanyl-nucleotide exchange factor activity"/>
    <property type="evidence" value="ECO:0007669"/>
    <property type="project" value="InterPro"/>
</dbReference>
<feature type="compositionally biased region" description="Polar residues" evidence="7">
    <location>
        <begin position="744"/>
        <end position="763"/>
    </location>
</feature>
<feature type="region of interest" description="Disordered" evidence="7">
    <location>
        <begin position="354"/>
        <end position="395"/>
    </location>
</feature>
<dbReference type="InterPro" id="IPR011993">
    <property type="entry name" value="PH-like_dom_sf"/>
</dbReference>
<dbReference type="PANTHER" id="PTHR10663:SF334">
    <property type="entry name" value="PH AND SEC7 DOMAIN-CONTAINING PROTEIN 1"/>
    <property type="match status" value="1"/>
</dbReference>
<accession>A0AAR2KM05</accession>
<dbReference type="InterPro" id="IPR023394">
    <property type="entry name" value="Sec7_C_sf"/>
</dbReference>
<dbReference type="CTD" id="570918"/>
<feature type="region of interest" description="Disordered" evidence="7">
    <location>
        <begin position="624"/>
        <end position="731"/>
    </location>
</feature>
<dbReference type="GO" id="GO:0032587">
    <property type="term" value="C:ruffle membrane"/>
    <property type="evidence" value="ECO:0007669"/>
    <property type="project" value="UniProtKB-SubCell"/>
</dbReference>
<dbReference type="Ensembl" id="ENSPNAT00000075264.1">
    <property type="protein sequence ID" value="ENSPNAP00000065368.1"/>
    <property type="gene ID" value="ENSPNAG00000035894.1"/>
</dbReference>
<keyword evidence="6" id="KW-0966">Cell projection</keyword>
<feature type="domain" description="SEC7" evidence="9">
    <location>
        <begin position="956"/>
        <end position="1165"/>
    </location>
</feature>
<dbReference type="InterPro" id="IPR001849">
    <property type="entry name" value="PH_domain"/>
</dbReference>
<evidence type="ECO:0000256" key="3">
    <source>
        <dbReference type="ARBA" id="ARBA00022553"/>
    </source>
</evidence>
<evidence type="ECO:0000313" key="10">
    <source>
        <dbReference type="Ensembl" id="ENSPNAP00000065368.1"/>
    </source>
</evidence>
<sequence length="1487" mass="164602">MAQSGKVLHLYVEVRSVPDEEGKELGNIEGQKSLMLHGPDILPQSQHGAPNAPHGLMPPAGVLHKGASSTQSLTSNKSPSRHSVSFQLHPGDKPAHPSTRHRQSLPYDEMSKLLSAFQPGPNGSPCTLVRTRSSESEPLFERDSRFPGHFTAPPTPSGIRRAYGREDEGKRSVVTYSYIEKSHIKSLEGHRSPLCQREPVNPFRRANDDQAVPLHLRKRLSDPVWFNGSESTSSPNPKHALPGSVSTPRGTPNLRRATLDTIAKEATLRALEEFGSPQLKRRLAANSPEGGHDFMHREQPRCRSWSGSPMVSRSTRTLPTYAQIINSDQQRTLHGIPRSPATDHLSAHARQTYYTKSPTINARSQENPSQRVWKGDESPRQGCRNGPPLPCCRPTAIQHEIPSMTITEAPCEQKHSTSESPRQPQKVNFNLSNSSNLSDAGGTKVSGRKSTSPATSPEMARKLAEEATKLSILMEARRSPSPTPSLSDTVRSDSPRSGRSSRESQQLYASFQGSAARTSLDSDLPAQVRYWEEEPIQTGHQSGLTSPFLSHRGNTSPALPSMLHRLDLVSTSPIRDPQQERAELSRKDSPVLYRHRPPQYMGDNWSLGLEHRHYDAWYDSGLRDSPDSNRRHCMTNNSVSLTSQQQHWREGHSSGMRKESNKGTLYDPGAPLDTSSRELSKQTRNDAAVLDSQENNFRVPAHKEILGEGRSDGEQSSALSQMSSGVTGSLEQGLHEEDCISPETFSQNSQKSSDAGNMGTQLESGSSLSGPSLHSQKIARAKWEFLFGKPSEDHHGVKGSPPTAGTKQGTVSSTAPSSGYSSDSLTPAPASSLPLRSTAAPSRHRPTSESQKASSHDVQQVDVELVNTAPALGSSPKTGIIRRTIKYSETDLDAVPLRCYRETDIDEVILAEQEEVDSAFSSDRSALGTSAASSSPNVEEDEQLQDEEVVSWASVRMHGDRKRQYAAQEGDEVFSRLLKGERLSRPVSQSDLEVAEHLTLGSNETIANGNKVDLQAAKRLAKRLYNLDGFRRSDVARHLSKNNEFSQMVAEEYLSYFNFSGLTVDQALRVFLREFALMGETQERERVLSHFSRRYLQCNPNTIPNEDSVHTLTCALMLLNTDLHGHNVGKRMSCVQFIGNLEGLNDGQDFPKDLLKALYNSIKNEKLQWTIDEEELRKSFSELADSRTDSASHTMKRISSGGNPLVSLAQQSSAQVYKNGFLVRKVHADPDGKKTPRGKRGWKSFYAILKGLVLYLQKGEYRADKQLSDEDLKNAVSIHHSLAMRAADYSKRPNVFYLRTADWRVFLFQAPNAEQMQSWITRINTVAAMFSAPPFPAAIGSQKRFSRPLLPGSSTKLSQEEQLQAHEARFRAVSSELQELRSVPQERKTKGKDQDEGKQREEYLDFEKTRYGTYAMLLRAKIRTGESDLAAFESRLFADGGLQRAHSSPTLPQDSSHASSSGGSSSSGKKSKRSEGQRLSYKQAVKQ</sequence>
<feature type="region of interest" description="Disordered" evidence="7">
    <location>
        <begin position="410"/>
        <end position="461"/>
    </location>
</feature>
<feature type="compositionally biased region" description="Polar residues" evidence="7">
    <location>
        <begin position="919"/>
        <end position="937"/>
    </location>
</feature>
<feature type="region of interest" description="Disordered" evidence="7">
    <location>
        <begin position="38"/>
        <end position="102"/>
    </location>
</feature>
<feature type="region of interest" description="Disordered" evidence="7">
    <location>
        <begin position="474"/>
        <end position="520"/>
    </location>
</feature>
<dbReference type="GeneID" id="108438200"/>
<feature type="compositionally biased region" description="Low complexity" evidence="7">
    <location>
        <begin position="1455"/>
        <end position="1468"/>
    </location>
</feature>
<dbReference type="PANTHER" id="PTHR10663">
    <property type="entry name" value="GUANYL-NUCLEOTIDE EXCHANGE FACTOR"/>
    <property type="match status" value="1"/>
</dbReference>
<reference evidence="10" key="2">
    <citation type="submission" date="2025-08" db="UniProtKB">
        <authorList>
            <consortium name="Ensembl"/>
        </authorList>
    </citation>
    <scope>IDENTIFICATION</scope>
</reference>
<feature type="compositionally biased region" description="Basic and acidic residues" evidence="7">
    <location>
        <begin position="701"/>
        <end position="713"/>
    </location>
</feature>
<feature type="compositionally biased region" description="Polar residues" evidence="7">
    <location>
        <begin position="848"/>
        <end position="858"/>
    </location>
</feature>
<feature type="compositionally biased region" description="Polar residues" evidence="7">
    <location>
        <begin position="1445"/>
        <end position="1454"/>
    </location>
</feature>
<feature type="compositionally biased region" description="Polar residues" evidence="7">
    <location>
        <begin position="505"/>
        <end position="520"/>
    </location>
</feature>
<dbReference type="SMART" id="SM00233">
    <property type="entry name" value="PH"/>
    <property type="match status" value="1"/>
</dbReference>
<evidence type="ECO:0000256" key="1">
    <source>
        <dbReference type="ARBA" id="ARBA00004632"/>
    </source>
</evidence>
<dbReference type="Gene3D" id="2.30.29.30">
    <property type="entry name" value="Pleckstrin-homology domain (PH domain)/Phosphotyrosine-binding domain (PTB)"/>
    <property type="match status" value="1"/>
</dbReference>